<dbReference type="InterPro" id="IPR051537">
    <property type="entry name" value="DNA_Adenine_Mtase"/>
</dbReference>
<keyword evidence="4" id="KW-0949">S-adenosyl-L-methionine</keyword>
<comment type="catalytic activity">
    <reaction evidence="6">
        <text>a 2'-deoxyadenosine in DNA + S-adenosyl-L-methionine = an N(6)-methyl-2'-deoxyadenosine in DNA + S-adenosyl-L-homocysteine + H(+)</text>
        <dbReference type="Rhea" id="RHEA:15197"/>
        <dbReference type="Rhea" id="RHEA-COMP:12418"/>
        <dbReference type="Rhea" id="RHEA-COMP:12419"/>
        <dbReference type="ChEBI" id="CHEBI:15378"/>
        <dbReference type="ChEBI" id="CHEBI:57856"/>
        <dbReference type="ChEBI" id="CHEBI:59789"/>
        <dbReference type="ChEBI" id="CHEBI:90615"/>
        <dbReference type="ChEBI" id="CHEBI:90616"/>
        <dbReference type="EC" id="2.1.1.72"/>
    </reaction>
</comment>
<dbReference type="PRINTS" id="PR00507">
    <property type="entry name" value="N12N6MTFRASE"/>
</dbReference>
<evidence type="ECO:0000256" key="1">
    <source>
        <dbReference type="ARBA" id="ARBA00011900"/>
    </source>
</evidence>
<dbReference type="EMBL" id="JAASTW010000002">
    <property type="protein sequence ID" value="MBC1487875.1"/>
    <property type="molecule type" value="Genomic_DNA"/>
</dbReference>
<dbReference type="Gene3D" id="3.40.50.150">
    <property type="entry name" value="Vaccinia Virus protein VP39"/>
    <property type="match status" value="1"/>
</dbReference>
<dbReference type="InterPro" id="IPR002052">
    <property type="entry name" value="DNA_methylase_N6_adenine_CS"/>
</dbReference>
<keyword evidence="2 8" id="KW-0489">Methyltransferase</keyword>
<dbReference type="InterPro" id="IPR029063">
    <property type="entry name" value="SAM-dependent_MTases_sf"/>
</dbReference>
<name>A0A7X0X5D5_9LIST</name>
<dbReference type="GO" id="GO:0009307">
    <property type="term" value="P:DNA restriction-modification system"/>
    <property type="evidence" value="ECO:0007669"/>
    <property type="project" value="UniProtKB-KW"/>
</dbReference>
<reference evidence="8 9" key="1">
    <citation type="submission" date="2020-03" db="EMBL/GenBank/DDBJ databases">
        <title>Soil Listeria distribution.</title>
        <authorList>
            <person name="Liao J."/>
            <person name="Wiedmann M."/>
        </authorList>
    </citation>
    <scope>NUCLEOTIDE SEQUENCE [LARGE SCALE GENOMIC DNA]</scope>
    <source>
        <strain evidence="8 9">FSL L7-1554</strain>
    </source>
</reference>
<keyword evidence="5" id="KW-0680">Restriction system</keyword>
<evidence type="ECO:0000256" key="2">
    <source>
        <dbReference type="ARBA" id="ARBA00022603"/>
    </source>
</evidence>
<sequence>MNEKTVTDQWVRREIEGLNIPYEEQTSSNPEIRKALKGASKQNGKGIGKPEFIFNSNNHLIIIEDKLDSGKLITPEKGEIDLKYPAINLYAVNGAVHYARHIIEKTILFDEVIAIGISGNKEVQPVFVYKEDNGIKIKKLNKLHNLSSFAQDNIEEWYSVNILGEFTKEQKEIIELQSIASDIHEDLRNYGSLEGENKATVVSALLLALQDDTQNLSKTLNGRIEVESRDGDLIFNAINRYLQRVRPIGNTEPWDEKISILKNKFAFIKTNPYLNTKNTNLGCTPLKYFLNKLKDKLLDHFDKNTEFDLLGHFYGEFVKYGGSDGNSLGIVLTPRHITSLMAELIDIRPEDTVLDPACGSGAFLISAMNRMLNNAKDDNQRQDIKQNRLFGIELQEKLFTVATTNMILRGDGKSNLQLADMFTKCAEEMREKGVNKILFNPPYSQAKTKELSHLSELSFIQHALDMLVYGGKLAVIIPQSTMVGKTKKDKELKREILEKHTLEYVITLNKNTFYGIGVNPCIAVFTAQIPHSERKQVRFFNFEEDGYVLKKHLGLTPDGTRPEEKRRYLLDNINGDIYDIRNEFVVKSPITAEDEWLHSYFYFNDKIPEPEEFAKTVQDYLSFKFDQTIHGRGYLFNDEVISPKK</sequence>
<dbReference type="InterPro" id="IPR003356">
    <property type="entry name" value="DNA_methylase_A-5"/>
</dbReference>
<dbReference type="PROSITE" id="PS00092">
    <property type="entry name" value="N6_MTASE"/>
    <property type="match status" value="1"/>
</dbReference>
<comment type="caution">
    <text evidence="8">The sequence shown here is derived from an EMBL/GenBank/DDBJ whole genome shotgun (WGS) entry which is preliminary data.</text>
</comment>
<accession>A0A7X0X5D5</accession>
<evidence type="ECO:0000256" key="6">
    <source>
        <dbReference type="ARBA" id="ARBA00047942"/>
    </source>
</evidence>
<dbReference type="GO" id="GO:0032259">
    <property type="term" value="P:methylation"/>
    <property type="evidence" value="ECO:0007669"/>
    <property type="project" value="UniProtKB-KW"/>
</dbReference>
<evidence type="ECO:0000313" key="9">
    <source>
        <dbReference type="Proteomes" id="UP000561617"/>
    </source>
</evidence>
<dbReference type="PANTHER" id="PTHR42933:SF1">
    <property type="entry name" value="SITE-SPECIFIC DNA-METHYLTRANSFERASE (ADENINE-SPECIFIC)"/>
    <property type="match status" value="1"/>
</dbReference>
<evidence type="ECO:0000256" key="5">
    <source>
        <dbReference type="ARBA" id="ARBA00022747"/>
    </source>
</evidence>
<dbReference type="SUPFAM" id="SSF53335">
    <property type="entry name" value="S-adenosyl-L-methionine-dependent methyltransferases"/>
    <property type="match status" value="1"/>
</dbReference>
<feature type="domain" description="DNA methylase adenine-specific" evidence="7">
    <location>
        <begin position="308"/>
        <end position="552"/>
    </location>
</feature>
<dbReference type="CDD" id="cd02440">
    <property type="entry name" value="AdoMet_MTases"/>
    <property type="match status" value="1"/>
</dbReference>
<dbReference type="Proteomes" id="UP000561617">
    <property type="component" value="Unassembled WGS sequence"/>
</dbReference>
<dbReference type="GO" id="GO:0008170">
    <property type="term" value="F:N-methyltransferase activity"/>
    <property type="evidence" value="ECO:0007669"/>
    <property type="project" value="InterPro"/>
</dbReference>
<gene>
    <name evidence="8" type="ORF">HCJ38_02390</name>
</gene>
<dbReference type="AlphaFoldDB" id="A0A7X0X5D5"/>
<dbReference type="EC" id="2.1.1.72" evidence="1"/>
<dbReference type="GO" id="GO:0003677">
    <property type="term" value="F:DNA binding"/>
    <property type="evidence" value="ECO:0007669"/>
    <property type="project" value="InterPro"/>
</dbReference>
<evidence type="ECO:0000259" key="7">
    <source>
        <dbReference type="Pfam" id="PF02384"/>
    </source>
</evidence>
<evidence type="ECO:0000256" key="4">
    <source>
        <dbReference type="ARBA" id="ARBA00022691"/>
    </source>
</evidence>
<evidence type="ECO:0000313" key="8">
    <source>
        <dbReference type="EMBL" id="MBC1487875.1"/>
    </source>
</evidence>
<dbReference type="PANTHER" id="PTHR42933">
    <property type="entry name" value="SLR6095 PROTEIN"/>
    <property type="match status" value="1"/>
</dbReference>
<dbReference type="Pfam" id="PF02384">
    <property type="entry name" value="N6_Mtase"/>
    <property type="match status" value="1"/>
</dbReference>
<evidence type="ECO:0000256" key="3">
    <source>
        <dbReference type="ARBA" id="ARBA00022679"/>
    </source>
</evidence>
<dbReference type="GO" id="GO:0009007">
    <property type="term" value="F:site-specific DNA-methyltransferase (adenine-specific) activity"/>
    <property type="evidence" value="ECO:0007669"/>
    <property type="project" value="UniProtKB-EC"/>
</dbReference>
<proteinExistence type="predicted"/>
<keyword evidence="3" id="KW-0808">Transferase</keyword>
<dbReference type="RefSeq" id="WP_185344855.1">
    <property type="nucleotide sequence ID" value="NZ_JAASTV010000002.1"/>
</dbReference>
<organism evidence="8 9">
    <name type="scientific">Listeria immobilis</name>
    <dbReference type="NCBI Taxonomy" id="2713502"/>
    <lineage>
        <taxon>Bacteria</taxon>
        <taxon>Bacillati</taxon>
        <taxon>Bacillota</taxon>
        <taxon>Bacilli</taxon>
        <taxon>Bacillales</taxon>
        <taxon>Listeriaceae</taxon>
        <taxon>Listeria</taxon>
    </lineage>
</organism>
<protein>
    <recommendedName>
        <fullName evidence="1">site-specific DNA-methyltransferase (adenine-specific)</fullName>
        <ecNumber evidence="1">2.1.1.72</ecNumber>
    </recommendedName>
</protein>